<dbReference type="Gene3D" id="2.10.90.10">
    <property type="entry name" value="Cystine-knot cytokines"/>
    <property type="match status" value="1"/>
</dbReference>
<feature type="signal peptide" evidence="7">
    <location>
        <begin position="1"/>
        <end position="19"/>
    </location>
</feature>
<comment type="similarity">
    <text evidence="2">Belongs to the noggin family.</text>
</comment>
<evidence type="ECO:0000256" key="7">
    <source>
        <dbReference type="SAM" id="SignalP"/>
    </source>
</evidence>
<dbReference type="InParanoid" id="A0A6P8YHM2"/>
<evidence type="ECO:0000256" key="5">
    <source>
        <dbReference type="ARBA" id="ARBA00022729"/>
    </source>
</evidence>
<keyword evidence="3" id="KW-0217">Developmental protein</keyword>
<sequence>MLALVPLLVTLLQVSAGAAARLDTLPDGTGLVGGPLHHDRPLLPLKMWANPRRSQLRPRRKDLREDTLLGILGSDYQPGWMRVSRSAGGQDFPAEERAAVRALRDLVDGDDSPPDLRLPAGLSAEARALVKAWLVRRAACPVRFVWADLGPYFWPRWLRRGECGVEPTGDEDEENMTTARRTVNGVLREDDEDEDDDDLGGGARRNATATASTQSCSWPPGMKCVPGLTRTLHILRWHCRLRKHSQATSFNAIWSAPPEKPISKMNGRQKRSKYRCTWIKVPYSVPEDCVCSV</sequence>
<keyword evidence="8" id="KW-1185">Reference proteome</keyword>
<dbReference type="GO" id="GO:0030514">
    <property type="term" value="P:negative regulation of BMP signaling pathway"/>
    <property type="evidence" value="ECO:0007669"/>
    <property type="project" value="InterPro"/>
</dbReference>
<dbReference type="GO" id="GO:0009953">
    <property type="term" value="P:dorsal/ventral pattern formation"/>
    <property type="evidence" value="ECO:0007669"/>
    <property type="project" value="TreeGrafter"/>
</dbReference>
<dbReference type="AlphaFoldDB" id="A0A6P8YHM2"/>
<reference evidence="9" key="1">
    <citation type="submission" date="2025-08" db="UniProtKB">
        <authorList>
            <consortium name="RefSeq"/>
        </authorList>
    </citation>
    <scope>IDENTIFICATION</scope>
    <source>
        <tissue evidence="9">Total insect</tissue>
    </source>
</reference>
<evidence type="ECO:0000313" key="9">
    <source>
        <dbReference type="RefSeq" id="XP_034239278.1"/>
    </source>
</evidence>
<dbReference type="GeneID" id="117644140"/>
<dbReference type="PANTHER" id="PTHR10494">
    <property type="entry name" value="BONE MORPHOGENETIC PROTEIN INHIBITOR, NOGGIN"/>
    <property type="match status" value="1"/>
</dbReference>
<dbReference type="Proteomes" id="UP000515158">
    <property type="component" value="Unplaced"/>
</dbReference>
<dbReference type="SUPFAM" id="SSF57501">
    <property type="entry name" value="Cystine-knot cytokines"/>
    <property type="match status" value="2"/>
</dbReference>
<accession>A0A6P8YHM2</accession>
<dbReference type="GO" id="GO:0005615">
    <property type="term" value="C:extracellular space"/>
    <property type="evidence" value="ECO:0007669"/>
    <property type="project" value="TreeGrafter"/>
</dbReference>
<feature type="compositionally biased region" description="Acidic residues" evidence="6">
    <location>
        <begin position="189"/>
        <end position="199"/>
    </location>
</feature>
<evidence type="ECO:0000256" key="1">
    <source>
        <dbReference type="ARBA" id="ARBA00004613"/>
    </source>
</evidence>
<evidence type="ECO:0000256" key="6">
    <source>
        <dbReference type="SAM" id="MobiDB-lite"/>
    </source>
</evidence>
<evidence type="ECO:0000256" key="2">
    <source>
        <dbReference type="ARBA" id="ARBA00007480"/>
    </source>
</evidence>
<keyword evidence="4" id="KW-0964">Secreted</keyword>
<dbReference type="KEGG" id="tpal:117644140"/>
<dbReference type="PANTHER" id="PTHR10494:SF6">
    <property type="entry name" value="NOGGIN"/>
    <property type="match status" value="1"/>
</dbReference>
<evidence type="ECO:0000256" key="4">
    <source>
        <dbReference type="ARBA" id="ARBA00022525"/>
    </source>
</evidence>
<dbReference type="Pfam" id="PF05806">
    <property type="entry name" value="Noggin"/>
    <property type="match status" value="2"/>
</dbReference>
<gene>
    <name evidence="9" type="primary">LOC117644140</name>
</gene>
<dbReference type="RefSeq" id="XP_034239278.1">
    <property type="nucleotide sequence ID" value="XM_034383387.1"/>
</dbReference>
<dbReference type="InterPro" id="IPR029034">
    <property type="entry name" value="Cystine-knot_cytokine"/>
</dbReference>
<protein>
    <submittedName>
        <fullName evidence="9">Noggin-2-like</fullName>
    </submittedName>
</protein>
<evidence type="ECO:0000256" key="3">
    <source>
        <dbReference type="ARBA" id="ARBA00022473"/>
    </source>
</evidence>
<keyword evidence="5 7" id="KW-0732">Signal</keyword>
<feature type="region of interest" description="Disordered" evidence="6">
    <location>
        <begin position="167"/>
        <end position="216"/>
    </location>
</feature>
<comment type="subcellular location">
    <subcellularLocation>
        <location evidence="1">Secreted</location>
    </subcellularLocation>
</comment>
<dbReference type="GO" id="GO:0045596">
    <property type="term" value="P:negative regulation of cell differentiation"/>
    <property type="evidence" value="ECO:0007669"/>
    <property type="project" value="InterPro"/>
</dbReference>
<feature type="chain" id="PRO_5027642336" evidence="7">
    <location>
        <begin position="20"/>
        <end position="293"/>
    </location>
</feature>
<name>A0A6P8YHM2_THRPL</name>
<evidence type="ECO:0000313" key="8">
    <source>
        <dbReference type="Proteomes" id="UP000515158"/>
    </source>
</evidence>
<organism evidence="9">
    <name type="scientific">Thrips palmi</name>
    <name type="common">Melon thrips</name>
    <dbReference type="NCBI Taxonomy" id="161013"/>
    <lineage>
        <taxon>Eukaryota</taxon>
        <taxon>Metazoa</taxon>
        <taxon>Ecdysozoa</taxon>
        <taxon>Arthropoda</taxon>
        <taxon>Hexapoda</taxon>
        <taxon>Insecta</taxon>
        <taxon>Pterygota</taxon>
        <taxon>Neoptera</taxon>
        <taxon>Paraneoptera</taxon>
        <taxon>Thysanoptera</taxon>
        <taxon>Terebrantia</taxon>
        <taxon>Thripoidea</taxon>
        <taxon>Thripidae</taxon>
        <taxon>Thrips</taxon>
    </lineage>
</organism>
<dbReference type="OrthoDB" id="5950649at2759"/>
<proteinExistence type="inferred from homology"/>
<dbReference type="InterPro" id="IPR008717">
    <property type="entry name" value="Noggin"/>
</dbReference>